<dbReference type="PANTHER" id="PTHR43591:SF24">
    <property type="entry name" value="2-METHOXY-6-POLYPRENYL-1,4-BENZOQUINOL METHYLASE, MITOCHONDRIAL"/>
    <property type="match status" value="1"/>
</dbReference>
<sequence>MAEKQETNYTQGYSKATVATHASRTVDSDAGFLKPYIEPSDRILDVGCGPGTITVGFHALVDGAEGGSVTGVDISDEILAQARETAAAAAAGATTKDAEDNSNSNSDNNTAIEFRKADILNGLPFADNTFTVVYASQLFPHLPTPAQRSTALSEMRRVLKPGGILATRDAAELHFYPRHHDLDRLWAERMACALRRRARSGLNDCDEDKKEACRLPGGEMPALFRSVGFGCGGSRISGGNSKLLVGAGTTVHSGPETRQWLAKSLVDRLHPGDPFRESWRNVGITDEEVVQTHGALGRWAEDEGAWYVAVQAEILGWKSHGPIQSGLQPGDETTLC</sequence>
<dbReference type="GO" id="GO:0008168">
    <property type="term" value="F:methyltransferase activity"/>
    <property type="evidence" value="ECO:0007669"/>
    <property type="project" value="UniProtKB-KW"/>
</dbReference>
<feature type="region of interest" description="Disordered" evidence="2">
    <location>
        <begin position="90"/>
        <end position="109"/>
    </location>
</feature>
<keyword evidence="5" id="KW-1185">Reference proteome</keyword>
<evidence type="ECO:0000256" key="1">
    <source>
        <dbReference type="ARBA" id="ARBA00038158"/>
    </source>
</evidence>
<dbReference type="EMBL" id="JAQQWM010000001">
    <property type="protein sequence ID" value="KAK8083853.1"/>
    <property type="molecule type" value="Genomic_DNA"/>
</dbReference>
<accession>A0ABR1WPC0</accession>
<dbReference type="InterPro" id="IPR013216">
    <property type="entry name" value="Methyltransf_11"/>
</dbReference>
<keyword evidence="4" id="KW-0489">Methyltransferase</keyword>
<dbReference type="SUPFAM" id="SSF53335">
    <property type="entry name" value="S-adenosyl-L-methionine-dependent methyltransferases"/>
    <property type="match status" value="1"/>
</dbReference>
<proteinExistence type="inferred from homology"/>
<feature type="domain" description="Methyltransferase type 11" evidence="3">
    <location>
        <begin position="44"/>
        <end position="166"/>
    </location>
</feature>
<dbReference type="Pfam" id="PF08241">
    <property type="entry name" value="Methyltransf_11"/>
    <property type="match status" value="1"/>
</dbReference>
<comment type="caution">
    <text evidence="4">The sequence shown here is derived from an EMBL/GenBank/DDBJ whole genome shotgun (WGS) entry which is preliminary data.</text>
</comment>
<protein>
    <submittedName>
        <fullName evidence="4">Methyltransferase-UbiE family protein</fullName>
    </submittedName>
</protein>
<evidence type="ECO:0000313" key="4">
    <source>
        <dbReference type="EMBL" id="KAK8083853.1"/>
    </source>
</evidence>
<dbReference type="InterPro" id="IPR029063">
    <property type="entry name" value="SAM-dependent_MTases_sf"/>
</dbReference>
<keyword evidence="4" id="KW-0808">Transferase</keyword>
<dbReference type="PANTHER" id="PTHR43591">
    <property type="entry name" value="METHYLTRANSFERASE"/>
    <property type="match status" value="1"/>
</dbReference>
<evidence type="ECO:0000256" key="2">
    <source>
        <dbReference type="SAM" id="MobiDB-lite"/>
    </source>
</evidence>
<reference evidence="4 5" key="1">
    <citation type="submission" date="2023-01" db="EMBL/GenBank/DDBJ databases">
        <title>Analysis of 21 Apiospora genomes using comparative genomics revels a genus with tremendous synthesis potential of carbohydrate active enzymes and secondary metabolites.</title>
        <authorList>
            <person name="Sorensen T."/>
        </authorList>
    </citation>
    <scope>NUCLEOTIDE SEQUENCE [LARGE SCALE GENOMIC DNA]</scope>
    <source>
        <strain evidence="4 5">CBS 83171</strain>
    </source>
</reference>
<comment type="similarity">
    <text evidence="1">Belongs to the methyltransferase superfamily. LaeA methyltransferase family.</text>
</comment>
<dbReference type="Proteomes" id="UP001446871">
    <property type="component" value="Unassembled WGS sequence"/>
</dbReference>
<dbReference type="CDD" id="cd02440">
    <property type="entry name" value="AdoMet_MTases"/>
    <property type="match status" value="1"/>
</dbReference>
<evidence type="ECO:0000259" key="3">
    <source>
        <dbReference type="Pfam" id="PF08241"/>
    </source>
</evidence>
<organism evidence="4 5">
    <name type="scientific">Apiospora saccharicola</name>
    <dbReference type="NCBI Taxonomy" id="335842"/>
    <lineage>
        <taxon>Eukaryota</taxon>
        <taxon>Fungi</taxon>
        <taxon>Dikarya</taxon>
        <taxon>Ascomycota</taxon>
        <taxon>Pezizomycotina</taxon>
        <taxon>Sordariomycetes</taxon>
        <taxon>Xylariomycetidae</taxon>
        <taxon>Amphisphaeriales</taxon>
        <taxon>Apiosporaceae</taxon>
        <taxon>Apiospora</taxon>
    </lineage>
</organism>
<dbReference type="Gene3D" id="3.40.50.150">
    <property type="entry name" value="Vaccinia Virus protein VP39"/>
    <property type="match status" value="1"/>
</dbReference>
<dbReference type="GO" id="GO:0032259">
    <property type="term" value="P:methylation"/>
    <property type="evidence" value="ECO:0007669"/>
    <property type="project" value="UniProtKB-KW"/>
</dbReference>
<name>A0ABR1WPC0_9PEZI</name>
<gene>
    <name evidence="4" type="ORF">PG996_002634</name>
</gene>
<evidence type="ECO:0000313" key="5">
    <source>
        <dbReference type="Proteomes" id="UP001446871"/>
    </source>
</evidence>